<comment type="caution">
    <text evidence="13">The sequence shown here is derived from an EMBL/GenBank/DDBJ whole genome shotgun (WGS) entry which is preliminary data.</text>
</comment>
<dbReference type="InterPro" id="IPR013783">
    <property type="entry name" value="Ig-like_fold"/>
</dbReference>
<dbReference type="InterPro" id="IPR011013">
    <property type="entry name" value="Gal_mutarotase_sf_dom"/>
</dbReference>
<dbReference type="InterPro" id="IPR050347">
    <property type="entry name" value="Bact_Beta-galactosidase"/>
</dbReference>
<dbReference type="Gene3D" id="2.60.120.260">
    <property type="entry name" value="Galactose-binding domain-like"/>
    <property type="match status" value="1"/>
</dbReference>
<dbReference type="Gene3D" id="2.70.98.10">
    <property type="match status" value="1"/>
</dbReference>
<dbReference type="EMBL" id="JACOOE010000004">
    <property type="protein sequence ID" value="MBC5605121.1"/>
    <property type="molecule type" value="Genomic_DNA"/>
</dbReference>
<dbReference type="PANTHER" id="PTHR46323">
    <property type="entry name" value="BETA-GALACTOSIDASE"/>
    <property type="match status" value="1"/>
</dbReference>
<dbReference type="SUPFAM" id="SSF49303">
    <property type="entry name" value="beta-Galactosidase/glucuronidase domain"/>
    <property type="match status" value="2"/>
</dbReference>
<evidence type="ECO:0000256" key="8">
    <source>
        <dbReference type="ARBA" id="ARBA00023295"/>
    </source>
</evidence>
<keyword evidence="11" id="KW-0732">Signal</keyword>
<dbReference type="Gene3D" id="3.20.20.80">
    <property type="entry name" value="Glycosidases"/>
    <property type="match status" value="1"/>
</dbReference>
<dbReference type="SUPFAM" id="SSF49785">
    <property type="entry name" value="Galactose-binding domain-like"/>
    <property type="match status" value="1"/>
</dbReference>
<keyword evidence="7" id="KW-0106">Calcium</keyword>
<evidence type="ECO:0000313" key="13">
    <source>
        <dbReference type="EMBL" id="MBC5605121.1"/>
    </source>
</evidence>
<feature type="domain" description="Beta galactosidase small chain/" evidence="12">
    <location>
        <begin position="768"/>
        <end position="1043"/>
    </location>
</feature>
<dbReference type="PRINTS" id="PR00132">
    <property type="entry name" value="GLHYDRLASE2"/>
</dbReference>
<reference evidence="13 14" key="1">
    <citation type="submission" date="2020-08" db="EMBL/GenBank/DDBJ databases">
        <title>Genome public.</title>
        <authorList>
            <person name="Liu C."/>
            <person name="Sun Q."/>
        </authorList>
    </citation>
    <scope>NUCLEOTIDE SEQUENCE [LARGE SCALE GENOMIC DNA]</scope>
    <source>
        <strain evidence="13 14">M27</strain>
    </source>
</reference>
<dbReference type="InterPro" id="IPR006102">
    <property type="entry name" value="Ig-like_GH2"/>
</dbReference>
<dbReference type="InterPro" id="IPR017853">
    <property type="entry name" value="GH"/>
</dbReference>
<accession>A0ABR7CBD4</accession>
<dbReference type="SUPFAM" id="SSF51445">
    <property type="entry name" value="(Trans)glycosidases"/>
    <property type="match status" value="1"/>
</dbReference>
<organism evidence="13 14">
    <name type="scientific">Bacteroides difficilis</name>
    <dbReference type="NCBI Taxonomy" id="2763021"/>
    <lineage>
        <taxon>Bacteria</taxon>
        <taxon>Pseudomonadati</taxon>
        <taxon>Bacteroidota</taxon>
        <taxon>Bacteroidia</taxon>
        <taxon>Bacteroidales</taxon>
        <taxon>Bacteroidaceae</taxon>
        <taxon>Bacteroides</taxon>
    </lineage>
</organism>
<evidence type="ECO:0000256" key="5">
    <source>
        <dbReference type="ARBA" id="ARBA00012756"/>
    </source>
</evidence>
<evidence type="ECO:0000256" key="7">
    <source>
        <dbReference type="ARBA" id="ARBA00022837"/>
    </source>
</evidence>
<dbReference type="InterPro" id="IPR006101">
    <property type="entry name" value="Glyco_hydro_2"/>
</dbReference>
<evidence type="ECO:0000256" key="11">
    <source>
        <dbReference type="SAM" id="SignalP"/>
    </source>
</evidence>
<gene>
    <name evidence="13" type="ORF">H8S67_10620</name>
</gene>
<evidence type="ECO:0000256" key="1">
    <source>
        <dbReference type="ARBA" id="ARBA00001412"/>
    </source>
</evidence>
<dbReference type="RefSeq" id="WP_186967274.1">
    <property type="nucleotide sequence ID" value="NZ_JACOOE010000004.1"/>
</dbReference>
<dbReference type="InterPro" id="IPR004199">
    <property type="entry name" value="B-gal_small/dom_5"/>
</dbReference>
<feature type="signal peptide" evidence="11">
    <location>
        <begin position="1"/>
        <end position="25"/>
    </location>
</feature>
<dbReference type="InterPro" id="IPR014718">
    <property type="entry name" value="GH-type_carb-bd"/>
</dbReference>
<dbReference type="SUPFAM" id="SSF74650">
    <property type="entry name" value="Galactose mutarotase-like"/>
    <property type="match status" value="1"/>
</dbReference>
<dbReference type="PANTHER" id="PTHR46323:SF2">
    <property type="entry name" value="BETA-GALACTOSIDASE"/>
    <property type="match status" value="1"/>
</dbReference>
<evidence type="ECO:0000313" key="14">
    <source>
        <dbReference type="Proteomes" id="UP000600600"/>
    </source>
</evidence>
<sequence>MINRLFSTLLLFSCLFGGLPQTTKAQNNEWENPTKYEWNKEKPHADFHLYEQVEDAVNDNPQKSPWQHSLNGTWKFIYAPTITESIKDFYRTDLPDNNWNTITVPSNWEIQGFGEPIIRNIQYVFSPNPPFIDVDNPVGTYRRTFTIPQNWHGREVLLHFGSISGYARIYMNGQQVGMTKASKTPAEFNVTNYLKEGENLLAVQVYRWHDGSYMEDQDFWRLTGIERDVFLHAYPKLTIWDFFLNSSLDGAYKNGIFNATVDLREFTGNHIKKGTLKLELLDKTGKTVLSQQKKFNVEEEFTRLAFSGVIKNVSKWNAEKPSLYDCVITLLDDKNKQLAVTAYKTGFRKIEIKNAQLLVNGVPTYIKGVNRHEHNDSLGHTQTREIMMNDLKLIKQLNMNAVRTSHYPNHPLFYKLCDQYGIYIVDEANIETHGMGSVPYFKDTIPHPAYRPEWYAAHVDRITRMVERDKNHPCIIGWSLGNECGNGLVFHDEYKRLKEYDPSRFVQFEQAWEDWNTDIVCPMYPNMWKITEYAKSGKQRPFIMCEYAHAQGNSNGNFKDLWDIIYDSPNLQGGFIWDFMDQGFKVKTEPRDGRTYWMYNGRMGSYKWLEDKKGELNTGTDGLISANGIPKPQAYEVKKVYQYIQFNAKDLDKGIISIRNRYDFTNLNEYAFTWEVYKNGEKFSTGNFNVELKPHAEKEVRLNLPVIPEDGNEYFLNLYAYTKVATDLVPVHHEVAKEQIKLNKSSFFTSLSACSGKLSYETKDHILSFKSGTVSGKIDLKKGILFNYNINGEQPIKQYPEPAFWRAPVDNDFGNKMPSLAGVWRTAHINRYVKNVVIDEKNEKGLSIKIDWILSDIQVPYTMEYLIRDNGSVIVSGSIDLTGTRLPELPRFGMRMELQQPYENLTYYGRGPFENYIDRYSSSFIGRYNDKVENQFYWYIRPQETGNKTDVRWLSLLDNKGQGVKITGLQPIAFSALHFSPEDLDPGLTRKMQHTIDIIPQKNIFLHIDLKQRGLGGDNSWGMYPHNEYRLLDKKYSYSYMIELIDQ</sequence>
<dbReference type="InterPro" id="IPR036156">
    <property type="entry name" value="Beta-gal/glucu_dom_sf"/>
</dbReference>
<dbReference type="PROSITE" id="PS00719">
    <property type="entry name" value="GLYCOSYL_HYDROL_F2_1"/>
    <property type="match status" value="1"/>
</dbReference>
<comment type="catalytic activity">
    <reaction evidence="1 10">
        <text>Hydrolysis of terminal non-reducing beta-D-galactose residues in beta-D-galactosides.</text>
        <dbReference type="EC" id="3.2.1.23"/>
    </reaction>
</comment>
<evidence type="ECO:0000256" key="3">
    <source>
        <dbReference type="ARBA" id="ARBA00007401"/>
    </source>
</evidence>
<feature type="chain" id="PRO_5046578791" description="Beta-galactosidase" evidence="11">
    <location>
        <begin position="26"/>
        <end position="1047"/>
    </location>
</feature>
<dbReference type="Pfam" id="PF02836">
    <property type="entry name" value="Glyco_hydro_2_C"/>
    <property type="match status" value="1"/>
</dbReference>
<protein>
    <recommendedName>
        <fullName evidence="5 10">Beta-galactosidase</fullName>
        <ecNumber evidence="5 10">3.2.1.23</ecNumber>
    </recommendedName>
    <alternativeName>
        <fullName evidence="9 10">Lactase</fullName>
    </alternativeName>
</protein>
<evidence type="ECO:0000256" key="4">
    <source>
        <dbReference type="ARBA" id="ARBA00011245"/>
    </source>
</evidence>
<dbReference type="InterPro" id="IPR032312">
    <property type="entry name" value="LacZ_4"/>
</dbReference>
<proteinExistence type="inferred from homology"/>
<dbReference type="SMART" id="SM01038">
    <property type="entry name" value="Bgal_small_N"/>
    <property type="match status" value="1"/>
</dbReference>
<dbReference type="Pfam" id="PF00703">
    <property type="entry name" value="Glyco_hydro_2"/>
    <property type="match status" value="1"/>
</dbReference>
<name>A0ABR7CBD4_9BACE</name>
<comment type="subunit">
    <text evidence="4">Monomer.</text>
</comment>
<keyword evidence="6 10" id="KW-0378">Hydrolase</keyword>
<evidence type="ECO:0000256" key="10">
    <source>
        <dbReference type="RuleBase" id="RU361154"/>
    </source>
</evidence>
<dbReference type="InterPro" id="IPR023230">
    <property type="entry name" value="Glyco_hydro_2_CS"/>
</dbReference>
<dbReference type="Pfam" id="PF16353">
    <property type="entry name" value="LacZ_4"/>
    <property type="match status" value="1"/>
</dbReference>
<dbReference type="Gene3D" id="2.60.40.10">
    <property type="entry name" value="Immunoglobulins"/>
    <property type="match status" value="2"/>
</dbReference>
<dbReference type="Pfam" id="PF02929">
    <property type="entry name" value="Bgal_small_N"/>
    <property type="match status" value="1"/>
</dbReference>
<evidence type="ECO:0000256" key="2">
    <source>
        <dbReference type="ARBA" id="ARBA00001913"/>
    </source>
</evidence>
<dbReference type="EC" id="3.2.1.23" evidence="5 10"/>
<keyword evidence="14" id="KW-1185">Reference proteome</keyword>
<dbReference type="InterPro" id="IPR006103">
    <property type="entry name" value="Glyco_hydro_2_cat"/>
</dbReference>
<dbReference type="InterPro" id="IPR008979">
    <property type="entry name" value="Galactose-bd-like_sf"/>
</dbReference>
<evidence type="ECO:0000259" key="12">
    <source>
        <dbReference type="SMART" id="SM01038"/>
    </source>
</evidence>
<comment type="cofactor">
    <cofactor evidence="2">
        <name>Ca(2+)</name>
        <dbReference type="ChEBI" id="CHEBI:29108"/>
    </cofactor>
</comment>
<dbReference type="Proteomes" id="UP000600600">
    <property type="component" value="Unassembled WGS sequence"/>
</dbReference>
<evidence type="ECO:0000256" key="6">
    <source>
        <dbReference type="ARBA" id="ARBA00022801"/>
    </source>
</evidence>
<comment type="similarity">
    <text evidence="3 10">Belongs to the glycosyl hydrolase 2 family.</text>
</comment>
<dbReference type="Pfam" id="PF02837">
    <property type="entry name" value="Glyco_hydro_2_N"/>
    <property type="match status" value="1"/>
</dbReference>
<dbReference type="InterPro" id="IPR006104">
    <property type="entry name" value="Glyco_hydro_2_N"/>
</dbReference>
<keyword evidence="8 10" id="KW-0326">Glycosidase</keyword>
<evidence type="ECO:0000256" key="9">
    <source>
        <dbReference type="ARBA" id="ARBA00032230"/>
    </source>
</evidence>